<dbReference type="Proteomes" id="UP000008068">
    <property type="component" value="Unassembled WGS sequence"/>
</dbReference>
<dbReference type="InParanoid" id="G0N034"/>
<reference evidence="4" key="1">
    <citation type="submission" date="2011-07" db="EMBL/GenBank/DDBJ databases">
        <authorList>
            <consortium name="Caenorhabditis brenneri Sequencing and Analysis Consortium"/>
            <person name="Wilson R.K."/>
        </authorList>
    </citation>
    <scope>NUCLEOTIDE SEQUENCE [LARGE SCALE GENOMIC DNA]</scope>
    <source>
        <strain evidence="4">PB2801</strain>
    </source>
</reference>
<feature type="region of interest" description="Disordered" evidence="1">
    <location>
        <begin position="85"/>
        <end position="115"/>
    </location>
</feature>
<feature type="chain" id="PRO_5003404901" evidence="2">
    <location>
        <begin position="24"/>
        <end position="138"/>
    </location>
</feature>
<dbReference type="HOGENOM" id="CLU_1857029_0_0_1"/>
<dbReference type="AlphaFoldDB" id="G0N034"/>
<keyword evidence="2" id="KW-0732">Signal</keyword>
<organism evidence="4">
    <name type="scientific">Caenorhabditis brenneri</name>
    <name type="common">Nematode worm</name>
    <dbReference type="NCBI Taxonomy" id="135651"/>
    <lineage>
        <taxon>Eukaryota</taxon>
        <taxon>Metazoa</taxon>
        <taxon>Ecdysozoa</taxon>
        <taxon>Nematoda</taxon>
        <taxon>Chromadorea</taxon>
        <taxon>Rhabditida</taxon>
        <taxon>Rhabditina</taxon>
        <taxon>Rhabditomorpha</taxon>
        <taxon>Rhabditoidea</taxon>
        <taxon>Rhabditidae</taxon>
        <taxon>Peloderinae</taxon>
        <taxon>Caenorhabditis</taxon>
    </lineage>
</organism>
<accession>G0N034</accession>
<gene>
    <name evidence="3" type="ORF">CAEBREN_02176</name>
</gene>
<evidence type="ECO:0000256" key="2">
    <source>
        <dbReference type="SAM" id="SignalP"/>
    </source>
</evidence>
<sequence length="138" mass="16373">MKKENFIAFFIILGYLEITDALAEKQNCDNSGCCLLVDTETCVYASFMQFLESEKSLEKPDTIKFNEFYERTLFSYKNHSCENKNMMREQKKDEKRHLPKRGRQTEASPIRLGQNRNENSQQNFILFFPENSIDNCWE</sequence>
<keyword evidence="4" id="KW-1185">Reference proteome</keyword>
<feature type="signal peptide" evidence="2">
    <location>
        <begin position="1"/>
        <end position="23"/>
    </location>
</feature>
<feature type="compositionally biased region" description="Basic and acidic residues" evidence="1">
    <location>
        <begin position="85"/>
        <end position="96"/>
    </location>
</feature>
<evidence type="ECO:0000256" key="1">
    <source>
        <dbReference type="SAM" id="MobiDB-lite"/>
    </source>
</evidence>
<proteinExistence type="predicted"/>
<evidence type="ECO:0000313" key="4">
    <source>
        <dbReference type="Proteomes" id="UP000008068"/>
    </source>
</evidence>
<name>G0N034_CAEBE</name>
<evidence type="ECO:0000313" key="3">
    <source>
        <dbReference type="EMBL" id="EGT48626.1"/>
    </source>
</evidence>
<protein>
    <submittedName>
        <fullName evidence="3">Uncharacterized protein</fullName>
    </submittedName>
</protein>
<dbReference type="EMBL" id="GL379823">
    <property type="protein sequence ID" value="EGT48626.1"/>
    <property type="molecule type" value="Genomic_DNA"/>
</dbReference>